<dbReference type="EMBL" id="SPHZ02000003">
    <property type="protein sequence ID" value="KAF0926142.1"/>
    <property type="molecule type" value="Genomic_DNA"/>
</dbReference>
<proteinExistence type="predicted"/>
<gene>
    <name evidence="1" type="ORF">E2562_021843</name>
</gene>
<comment type="caution">
    <text evidence="1">The sequence shown here is derived from an EMBL/GenBank/DDBJ whole genome shotgun (WGS) entry which is preliminary data.</text>
</comment>
<name>A0A6G1ENE4_9ORYZ</name>
<sequence>MRSLAGSSRYHDPDLVTSTARKLESLVRAAKVVYDHDVAEVERLSTALTTERDEAVATKEQAEKAAEAFKSQQALSDALKVWASACIQQAKDHKLVLAHCEEAVAEWEVATSRREEGY</sequence>
<evidence type="ECO:0000313" key="1">
    <source>
        <dbReference type="EMBL" id="KAF0926142.1"/>
    </source>
</evidence>
<organism evidence="1 2">
    <name type="scientific">Oryza meyeriana var. granulata</name>
    <dbReference type="NCBI Taxonomy" id="110450"/>
    <lineage>
        <taxon>Eukaryota</taxon>
        <taxon>Viridiplantae</taxon>
        <taxon>Streptophyta</taxon>
        <taxon>Embryophyta</taxon>
        <taxon>Tracheophyta</taxon>
        <taxon>Spermatophyta</taxon>
        <taxon>Magnoliopsida</taxon>
        <taxon>Liliopsida</taxon>
        <taxon>Poales</taxon>
        <taxon>Poaceae</taxon>
        <taxon>BOP clade</taxon>
        <taxon>Oryzoideae</taxon>
        <taxon>Oryzeae</taxon>
        <taxon>Oryzinae</taxon>
        <taxon>Oryza</taxon>
        <taxon>Oryza meyeriana</taxon>
    </lineage>
</organism>
<accession>A0A6G1ENE4</accession>
<protein>
    <submittedName>
        <fullName evidence="1">Uncharacterized protein</fullName>
    </submittedName>
</protein>
<reference evidence="1 2" key="1">
    <citation type="submission" date="2019-11" db="EMBL/GenBank/DDBJ databases">
        <title>Whole genome sequence of Oryza granulata.</title>
        <authorList>
            <person name="Li W."/>
        </authorList>
    </citation>
    <scope>NUCLEOTIDE SEQUENCE [LARGE SCALE GENOMIC DNA]</scope>
    <source>
        <strain evidence="2">cv. Menghai</strain>
        <tissue evidence="1">Leaf</tissue>
    </source>
</reference>
<dbReference type="Proteomes" id="UP000479710">
    <property type="component" value="Unassembled WGS sequence"/>
</dbReference>
<evidence type="ECO:0000313" key="2">
    <source>
        <dbReference type="Proteomes" id="UP000479710"/>
    </source>
</evidence>
<keyword evidence="2" id="KW-1185">Reference proteome</keyword>
<dbReference type="AlphaFoldDB" id="A0A6G1ENE4"/>